<feature type="active site" description="O-(5'-phospho-DNA)-tyrosine intermediate" evidence="10">
    <location>
        <position position="112"/>
    </location>
</feature>
<dbReference type="EC" id="5.6.2.2" evidence="4"/>
<reference evidence="14" key="1">
    <citation type="submission" date="2020-06" db="EMBL/GenBank/DDBJ databases">
        <title>Draft genome sequences of strains closely related to Aspergillus parafelis and Aspergillus hiratsukae.</title>
        <authorList>
            <person name="Dos Santos R.A.C."/>
            <person name="Rivero-Menendez O."/>
            <person name="Steenwyk J.L."/>
            <person name="Mead M.E."/>
            <person name="Goldman G.H."/>
            <person name="Alastruey-Izquierdo A."/>
            <person name="Rokas A."/>
        </authorList>
    </citation>
    <scope>NUCLEOTIDE SEQUENCE</scope>
    <source>
        <strain evidence="14">CNM-CM7691</strain>
    </source>
</reference>
<evidence type="ECO:0000313" key="15">
    <source>
        <dbReference type="Proteomes" id="UP000641853"/>
    </source>
</evidence>
<evidence type="ECO:0000313" key="14">
    <source>
        <dbReference type="EMBL" id="KAF7182440.1"/>
    </source>
</evidence>
<proteinExistence type="inferred from homology"/>
<dbReference type="PROSITE" id="PS52041">
    <property type="entry name" value="TOPO_IIB"/>
    <property type="match status" value="1"/>
</dbReference>
<dbReference type="InterPro" id="IPR036388">
    <property type="entry name" value="WH-like_DNA-bd_sf"/>
</dbReference>
<evidence type="ECO:0000256" key="3">
    <source>
        <dbReference type="ARBA" id="ARBA00006559"/>
    </source>
</evidence>
<evidence type="ECO:0000259" key="12">
    <source>
        <dbReference type="Pfam" id="PF04406"/>
    </source>
</evidence>
<dbReference type="Proteomes" id="UP000641853">
    <property type="component" value="Unassembled WGS sequence"/>
</dbReference>
<dbReference type="AlphaFoldDB" id="A0A8H6V928"/>
<dbReference type="InterPro" id="IPR034136">
    <property type="entry name" value="TOPRIM_Topo6A/Spo11"/>
</dbReference>
<dbReference type="Gene3D" id="3.40.1360.10">
    <property type="match status" value="1"/>
</dbReference>
<dbReference type="SUPFAM" id="SSF56726">
    <property type="entry name" value="DNA topoisomerase IV, alpha subunit"/>
    <property type="match status" value="1"/>
</dbReference>
<dbReference type="InterPro" id="IPR002815">
    <property type="entry name" value="Spo11/TopoVI_A"/>
</dbReference>
<keyword evidence="7 10" id="KW-0799">Topoisomerase</keyword>
<dbReference type="GO" id="GO:0000228">
    <property type="term" value="C:nuclear chromosome"/>
    <property type="evidence" value="ECO:0007669"/>
    <property type="project" value="TreeGrafter"/>
</dbReference>
<dbReference type="Pfam" id="PF21180">
    <property type="entry name" value="TOP6A-Spo11_Toprim"/>
    <property type="match status" value="1"/>
</dbReference>
<evidence type="ECO:0000256" key="4">
    <source>
        <dbReference type="ARBA" id="ARBA00012895"/>
    </source>
</evidence>
<protein>
    <recommendedName>
        <fullName evidence="4">DNA topoisomerase (ATP-hydrolyzing)</fullName>
        <ecNumber evidence="4">5.6.2.2</ecNumber>
    </recommendedName>
</protein>
<evidence type="ECO:0000256" key="5">
    <source>
        <dbReference type="ARBA" id="ARBA00022723"/>
    </source>
</evidence>
<dbReference type="GO" id="GO:0003918">
    <property type="term" value="F:DNA topoisomerase type II (double strand cut, ATP-hydrolyzing) activity"/>
    <property type="evidence" value="ECO:0007669"/>
    <property type="project" value="UniProtKB-UniRule"/>
</dbReference>
<dbReference type="EMBL" id="JACBAG010001778">
    <property type="protein sequence ID" value="KAF7182440.1"/>
    <property type="molecule type" value="Genomic_DNA"/>
</dbReference>
<evidence type="ECO:0000256" key="6">
    <source>
        <dbReference type="ARBA" id="ARBA00022842"/>
    </source>
</evidence>
<dbReference type="PANTHER" id="PTHR10848">
    <property type="entry name" value="MEIOTIC RECOMBINATION PROTEIN SPO11"/>
    <property type="match status" value="1"/>
</dbReference>
<feature type="region of interest" description="Disordered" evidence="11">
    <location>
        <begin position="1"/>
        <end position="20"/>
    </location>
</feature>
<evidence type="ECO:0000256" key="2">
    <source>
        <dbReference type="ARBA" id="ARBA00001946"/>
    </source>
</evidence>
<keyword evidence="6" id="KW-0460">Magnesium</keyword>
<feature type="domain" description="Topoisomerase 6 subunit A/Spo11 TOPRIM" evidence="13">
    <location>
        <begin position="193"/>
        <end position="366"/>
    </location>
</feature>
<evidence type="ECO:0000256" key="7">
    <source>
        <dbReference type="ARBA" id="ARBA00023029"/>
    </source>
</evidence>
<keyword evidence="8 10" id="KW-0238">DNA-binding</keyword>
<accession>A0A8H6V928</accession>
<evidence type="ECO:0000256" key="11">
    <source>
        <dbReference type="SAM" id="MobiDB-lite"/>
    </source>
</evidence>
<evidence type="ECO:0000256" key="9">
    <source>
        <dbReference type="ARBA" id="ARBA00023235"/>
    </source>
</evidence>
<dbReference type="GO" id="GO:0003677">
    <property type="term" value="F:DNA binding"/>
    <property type="evidence" value="ECO:0007669"/>
    <property type="project" value="UniProtKB-UniRule"/>
</dbReference>
<keyword evidence="9 10" id="KW-0413">Isomerase</keyword>
<dbReference type="Pfam" id="PF04406">
    <property type="entry name" value="TP6A_N"/>
    <property type="match status" value="1"/>
</dbReference>
<evidence type="ECO:0000256" key="1">
    <source>
        <dbReference type="ARBA" id="ARBA00000185"/>
    </source>
</evidence>
<dbReference type="Gene3D" id="1.10.10.10">
    <property type="entry name" value="Winged helix-like DNA-binding domain superfamily/Winged helix DNA-binding domain"/>
    <property type="match status" value="1"/>
</dbReference>
<dbReference type="GO" id="GO:0005524">
    <property type="term" value="F:ATP binding"/>
    <property type="evidence" value="ECO:0007669"/>
    <property type="project" value="InterPro"/>
</dbReference>
<dbReference type="GO" id="GO:0046872">
    <property type="term" value="F:metal ion binding"/>
    <property type="evidence" value="ECO:0007669"/>
    <property type="project" value="UniProtKB-KW"/>
</dbReference>
<organism evidence="14 15">
    <name type="scientific">Aspergillus felis</name>
    <dbReference type="NCBI Taxonomy" id="1287682"/>
    <lineage>
        <taxon>Eukaryota</taxon>
        <taxon>Fungi</taxon>
        <taxon>Dikarya</taxon>
        <taxon>Ascomycota</taxon>
        <taxon>Pezizomycotina</taxon>
        <taxon>Eurotiomycetes</taxon>
        <taxon>Eurotiomycetidae</taxon>
        <taxon>Eurotiales</taxon>
        <taxon>Aspergillaceae</taxon>
        <taxon>Aspergillus</taxon>
        <taxon>Aspergillus subgen. Fumigati</taxon>
    </lineage>
</organism>
<name>A0A8H6V928_9EURO</name>
<dbReference type="GO" id="GO:0000706">
    <property type="term" value="P:meiotic DNA double-strand break processing"/>
    <property type="evidence" value="ECO:0007669"/>
    <property type="project" value="TreeGrafter"/>
</dbReference>
<dbReference type="FunFam" id="3.40.1360.10:FF:000033">
    <property type="entry name" value="Meiosis-specific topoisomerase Spo11, putative"/>
    <property type="match status" value="1"/>
</dbReference>
<comment type="similarity">
    <text evidence="3 10">Belongs to the TOP6A family.</text>
</comment>
<comment type="cofactor">
    <cofactor evidence="2">
        <name>Mg(2+)</name>
        <dbReference type="ChEBI" id="CHEBI:18420"/>
    </cofactor>
</comment>
<dbReference type="InterPro" id="IPR036078">
    <property type="entry name" value="Spo11/TopoVI_A_sf"/>
</dbReference>
<evidence type="ECO:0000256" key="8">
    <source>
        <dbReference type="ARBA" id="ARBA00023125"/>
    </source>
</evidence>
<dbReference type="CDD" id="cd00223">
    <property type="entry name" value="TOPRIM_TopoIIB_SPO"/>
    <property type="match status" value="1"/>
</dbReference>
<keyword evidence="15" id="KW-1185">Reference proteome</keyword>
<dbReference type="GO" id="GO:0042138">
    <property type="term" value="P:meiotic DNA double-strand break formation"/>
    <property type="evidence" value="ECO:0007669"/>
    <property type="project" value="TreeGrafter"/>
</dbReference>
<dbReference type="GO" id="GO:0007131">
    <property type="term" value="P:reciprocal meiotic recombination"/>
    <property type="evidence" value="ECO:0007669"/>
    <property type="project" value="TreeGrafter"/>
</dbReference>
<comment type="catalytic activity">
    <reaction evidence="1 10">
        <text>ATP-dependent breakage, passage and rejoining of double-stranded DNA.</text>
        <dbReference type="EC" id="5.6.2.2"/>
    </reaction>
</comment>
<evidence type="ECO:0000259" key="13">
    <source>
        <dbReference type="Pfam" id="PF21180"/>
    </source>
</evidence>
<sequence length="381" mass="42714">MENTLDNAESSSARLFTNQKQSQKERVQTFIDNALMQILDELRTPNGRPTLTLKRRSRGASFSINPENLALGTEDKEIRSSYSWPAAIIRGIAVIAEAIHAGLVVSKRDIYYSDPACFGSQQIVDTIIDDIAHTVGVDRWALNVEAVAKGLVAGYYRLMTKAGEVVDARLSTKDVLIPKTEDIEAIDASEVKWVLILEKEAVYRRLSRSSYHTRAAAGKGVLVTGKGYPDLSTRAFVRMLLDETRHLPEEEAPRFYALVDSDPDGMAIMSTYKYGSMAHARDNEKLNVSKLRWLGLRTSDVIGGADSFGDEAFIRLSPRDRKKAIAMLSNNPVWAEDGPEHEWRAELQQMLMLNLKAEIEILYDRQEGFEGWIDKKMTTPS</sequence>
<dbReference type="PANTHER" id="PTHR10848:SF0">
    <property type="entry name" value="MEIOTIC RECOMBINATION PROTEIN SPO11"/>
    <property type="match status" value="1"/>
</dbReference>
<evidence type="ECO:0000256" key="10">
    <source>
        <dbReference type="PROSITE-ProRule" id="PRU01385"/>
    </source>
</evidence>
<dbReference type="InterPro" id="IPR013049">
    <property type="entry name" value="Spo11/TopoVI_A_N"/>
</dbReference>
<gene>
    <name evidence="14" type="ORF">CNMCM7691_002010</name>
</gene>
<comment type="caution">
    <text evidence="14">The sequence shown here is derived from an EMBL/GenBank/DDBJ whole genome shotgun (WGS) entry which is preliminary data.</text>
</comment>
<dbReference type="PRINTS" id="PR01550">
    <property type="entry name" value="TOP6AFAMILY"/>
</dbReference>
<feature type="domain" description="Spo11/DNA topoisomerase VI subunit A N-terminal" evidence="12">
    <location>
        <begin position="87"/>
        <end position="144"/>
    </location>
</feature>
<keyword evidence="5" id="KW-0479">Metal-binding</keyword>